<dbReference type="InterPro" id="IPR006674">
    <property type="entry name" value="HD_domain"/>
</dbReference>
<organism evidence="2 3">
    <name type="scientific">Hoylesella pleuritidis F0068</name>
    <dbReference type="NCBI Taxonomy" id="1081904"/>
    <lineage>
        <taxon>Bacteria</taxon>
        <taxon>Pseudomonadati</taxon>
        <taxon>Bacteroidota</taxon>
        <taxon>Bacteroidia</taxon>
        <taxon>Bacteroidales</taxon>
        <taxon>Prevotellaceae</taxon>
        <taxon>Hoylesella</taxon>
    </lineage>
</organism>
<dbReference type="InterPro" id="IPR006675">
    <property type="entry name" value="HDIG_dom"/>
</dbReference>
<dbReference type="Gene3D" id="1.10.3210.10">
    <property type="entry name" value="Hypothetical protein af1432"/>
    <property type="match status" value="1"/>
</dbReference>
<name>U2KXG6_9BACT</name>
<proteinExistence type="predicted"/>
<dbReference type="EMBL" id="AWET01000017">
    <property type="protein sequence ID" value="ERK03142.1"/>
    <property type="molecule type" value="Genomic_DNA"/>
</dbReference>
<accession>U2KXG6</accession>
<feature type="domain" description="HD" evidence="1">
    <location>
        <begin position="22"/>
        <end position="140"/>
    </location>
</feature>
<reference evidence="2 3" key="1">
    <citation type="submission" date="2013-08" db="EMBL/GenBank/DDBJ databases">
        <authorList>
            <person name="Durkin A.S."/>
            <person name="Haft D.R."/>
            <person name="McCorrison J."/>
            <person name="Torralba M."/>
            <person name="Gillis M."/>
            <person name="Haft D.H."/>
            <person name="Methe B."/>
            <person name="Sutton G."/>
            <person name="Nelson K.E."/>
        </authorList>
    </citation>
    <scope>NUCLEOTIDE SEQUENCE [LARGE SCALE GENOMIC DNA]</scope>
    <source>
        <strain evidence="2 3">F0068</strain>
    </source>
</reference>
<comment type="caution">
    <text evidence="2">The sequence shown here is derived from an EMBL/GenBank/DDBJ whole genome shotgun (WGS) entry which is preliminary data.</text>
</comment>
<gene>
    <name evidence="2" type="ORF">HMPREF1218_2007</name>
</gene>
<sequence length="178" mass="20480">MNYQKIIDKYYGKDNLLKHILLTHSRSVTARALRIADRHPELHLDRQFIEEAAMLHDIGIIRCDAPSIQCFGTQPYICHGILGAEMMRSEGLPCHARVCERHTGAGISIGEIQCQGLPLPERDFLPETLEEQVICYADKFYSKTHLDREKTLEQARQSLTKFGTAGLTRFDKWMEMFE</sequence>
<dbReference type="InterPro" id="IPR003607">
    <property type="entry name" value="HD/PDEase_dom"/>
</dbReference>
<dbReference type="Proteomes" id="UP000016600">
    <property type="component" value="Unassembled WGS sequence"/>
</dbReference>
<dbReference type="PANTHER" id="PTHR35795">
    <property type="entry name" value="SLR1885 PROTEIN"/>
    <property type="match status" value="1"/>
</dbReference>
<dbReference type="RefSeq" id="WP_021583562.1">
    <property type="nucleotide sequence ID" value="NZ_AWET01000017.1"/>
</dbReference>
<dbReference type="InterPro" id="IPR051094">
    <property type="entry name" value="Diverse_Catalytic_Enzymes"/>
</dbReference>
<evidence type="ECO:0000313" key="2">
    <source>
        <dbReference type="EMBL" id="ERK03142.1"/>
    </source>
</evidence>
<dbReference type="PATRIC" id="fig|1081904.3.peg.880"/>
<dbReference type="Pfam" id="PF01966">
    <property type="entry name" value="HD"/>
    <property type="match status" value="1"/>
</dbReference>
<dbReference type="AlphaFoldDB" id="U2KXG6"/>
<dbReference type="PANTHER" id="PTHR35795:SF1">
    <property type="entry name" value="BIS(5'-NUCLEOSYL)-TETRAPHOSPHATASE, SYMMETRICAL"/>
    <property type="match status" value="1"/>
</dbReference>
<keyword evidence="3" id="KW-1185">Reference proteome</keyword>
<evidence type="ECO:0000259" key="1">
    <source>
        <dbReference type="Pfam" id="PF01966"/>
    </source>
</evidence>
<dbReference type="CDD" id="cd00077">
    <property type="entry name" value="HDc"/>
    <property type="match status" value="1"/>
</dbReference>
<evidence type="ECO:0000313" key="3">
    <source>
        <dbReference type="Proteomes" id="UP000016600"/>
    </source>
</evidence>
<protein>
    <submittedName>
        <fullName evidence="2">HDIG domain protein</fullName>
    </submittedName>
</protein>
<dbReference type="SUPFAM" id="SSF109604">
    <property type="entry name" value="HD-domain/PDEase-like"/>
    <property type="match status" value="1"/>
</dbReference>
<dbReference type="NCBIfam" id="TIGR00277">
    <property type="entry name" value="HDIG"/>
    <property type="match status" value="1"/>
</dbReference>